<dbReference type="SMART" id="SM00382">
    <property type="entry name" value="AAA"/>
    <property type="match status" value="1"/>
</dbReference>
<dbReference type="SUPFAM" id="SSF52540">
    <property type="entry name" value="P-loop containing nucleoside triphosphate hydrolases"/>
    <property type="match status" value="1"/>
</dbReference>
<organism evidence="8 9">
    <name type="scientific">Paenibacillus agilis</name>
    <dbReference type="NCBI Taxonomy" id="3020863"/>
    <lineage>
        <taxon>Bacteria</taxon>
        <taxon>Bacillati</taxon>
        <taxon>Bacillota</taxon>
        <taxon>Bacilli</taxon>
        <taxon>Bacillales</taxon>
        <taxon>Paenibacillaceae</taxon>
        <taxon>Paenibacillus</taxon>
    </lineage>
</organism>
<protein>
    <submittedName>
        <fullName evidence="8">Amino acid ABC transporter ATP-binding protein</fullName>
    </submittedName>
</protein>
<dbReference type="PROSITE" id="PS50893">
    <property type="entry name" value="ABC_TRANSPORTER_2"/>
    <property type="match status" value="1"/>
</dbReference>
<evidence type="ECO:0000256" key="1">
    <source>
        <dbReference type="ARBA" id="ARBA00004202"/>
    </source>
</evidence>
<dbReference type="PANTHER" id="PTHR43166">
    <property type="entry name" value="AMINO ACID IMPORT ATP-BINDING PROTEIN"/>
    <property type="match status" value="1"/>
</dbReference>
<evidence type="ECO:0000256" key="3">
    <source>
        <dbReference type="ARBA" id="ARBA00022475"/>
    </source>
</evidence>
<evidence type="ECO:0000256" key="6">
    <source>
        <dbReference type="ARBA" id="ARBA00023136"/>
    </source>
</evidence>
<dbReference type="Gene3D" id="3.40.50.300">
    <property type="entry name" value="P-loop containing nucleotide triphosphate hydrolases"/>
    <property type="match status" value="1"/>
</dbReference>
<dbReference type="GO" id="GO:0005524">
    <property type="term" value="F:ATP binding"/>
    <property type="evidence" value="ECO:0007669"/>
    <property type="project" value="UniProtKB-KW"/>
</dbReference>
<reference evidence="8 9" key="1">
    <citation type="submission" date="2019-07" db="EMBL/GenBank/DDBJ databases">
        <authorList>
            <person name="Kim J."/>
        </authorList>
    </citation>
    <scope>NUCLEOTIDE SEQUENCE [LARGE SCALE GENOMIC DNA]</scope>
    <source>
        <strain evidence="8 9">N4</strain>
    </source>
</reference>
<gene>
    <name evidence="8" type="ORF">FPZ44_05105</name>
</gene>
<dbReference type="InterPro" id="IPR003439">
    <property type="entry name" value="ABC_transporter-like_ATP-bd"/>
</dbReference>
<dbReference type="GO" id="GO:0016887">
    <property type="term" value="F:ATP hydrolysis activity"/>
    <property type="evidence" value="ECO:0007669"/>
    <property type="project" value="InterPro"/>
</dbReference>
<sequence length="272" mass="30422">MIELKNVNKSFGNVPILKHIDLHVNKGETVVIIGPSGSGKSTLLRCLNLLEQPTSGYLRIANDSLQFKEGDSLKQADIMKIRLHTGMVFQAHHLFPHMTAVQNVMEGLVTVRRQTKAEARTAALRLLKKVGLADKADSFPFQLSGGQQQRVGIARALALEPNVLLFDEPTSALDPEIVGEVLNVMDDLKQEGMTMVIVTHEMQFARLIADHVVFLDQGVVIEEGSPDQVFDAPTKERTKQFLQRLDWMRERIPTFPESEVLIQMDEKIGIVH</sequence>
<evidence type="ECO:0000256" key="2">
    <source>
        <dbReference type="ARBA" id="ARBA00022448"/>
    </source>
</evidence>
<dbReference type="FunFam" id="3.40.50.300:FF:000020">
    <property type="entry name" value="Amino acid ABC transporter ATP-binding component"/>
    <property type="match status" value="1"/>
</dbReference>
<dbReference type="InterPro" id="IPR003593">
    <property type="entry name" value="AAA+_ATPase"/>
</dbReference>
<evidence type="ECO:0000259" key="7">
    <source>
        <dbReference type="PROSITE" id="PS50893"/>
    </source>
</evidence>
<dbReference type="OrthoDB" id="1679618at2"/>
<comment type="subcellular location">
    <subcellularLocation>
        <location evidence="1">Cell membrane</location>
        <topology evidence="1">Peripheral membrane protein</topology>
    </subcellularLocation>
</comment>
<keyword evidence="9" id="KW-1185">Reference proteome</keyword>
<keyword evidence="2" id="KW-0813">Transport</keyword>
<name>A0A559IXZ9_9BACL</name>
<proteinExistence type="predicted"/>
<dbReference type="InterPro" id="IPR030679">
    <property type="entry name" value="ABC_ATPase_HisP-typ"/>
</dbReference>
<dbReference type="CDD" id="cd03262">
    <property type="entry name" value="ABC_HisP_GlnQ"/>
    <property type="match status" value="1"/>
</dbReference>
<dbReference type="InterPro" id="IPR017871">
    <property type="entry name" value="ABC_transporter-like_CS"/>
</dbReference>
<dbReference type="GO" id="GO:0005886">
    <property type="term" value="C:plasma membrane"/>
    <property type="evidence" value="ECO:0007669"/>
    <property type="project" value="UniProtKB-SubCell"/>
</dbReference>
<dbReference type="InterPro" id="IPR050086">
    <property type="entry name" value="MetN_ABC_transporter-like"/>
</dbReference>
<dbReference type="PANTHER" id="PTHR43166:SF35">
    <property type="entry name" value="L-CYSTINE IMPORT ATP-BINDING PROTEIN TCYN"/>
    <property type="match status" value="1"/>
</dbReference>
<evidence type="ECO:0000256" key="4">
    <source>
        <dbReference type="ARBA" id="ARBA00022741"/>
    </source>
</evidence>
<dbReference type="AlphaFoldDB" id="A0A559IXZ9"/>
<dbReference type="Proteomes" id="UP000318102">
    <property type="component" value="Unassembled WGS sequence"/>
</dbReference>
<dbReference type="PROSITE" id="PS00211">
    <property type="entry name" value="ABC_TRANSPORTER_1"/>
    <property type="match status" value="1"/>
</dbReference>
<keyword evidence="4" id="KW-0547">Nucleotide-binding</keyword>
<accession>A0A559IXZ9</accession>
<evidence type="ECO:0000313" key="8">
    <source>
        <dbReference type="EMBL" id="TVX92486.1"/>
    </source>
</evidence>
<comment type="caution">
    <text evidence="8">The sequence shown here is derived from an EMBL/GenBank/DDBJ whole genome shotgun (WGS) entry which is preliminary data.</text>
</comment>
<keyword evidence="3" id="KW-1003">Cell membrane</keyword>
<dbReference type="Pfam" id="PF00005">
    <property type="entry name" value="ABC_tran"/>
    <property type="match status" value="1"/>
</dbReference>
<feature type="domain" description="ABC transporter" evidence="7">
    <location>
        <begin position="2"/>
        <end position="242"/>
    </location>
</feature>
<evidence type="ECO:0000313" key="9">
    <source>
        <dbReference type="Proteomes" id="UP000318102"/>
    </source>
</evidence>
<keyword evidence="6" id="KW-0472">Membrane</keyword>
<dbReference type="InterPro" id="IPR027417">
    <property type="entry name" value="P-loop_NTPase"/>
</dbReference>
<dbReference type="GO" id="GO:0015424">
    <property type="term" value="F:ABC-type amino acid transporter activity"/>
    <property type="evidence" value="ECO:0007669"/>
    <property type="project" value="InterPro"/>
</dbReference>
<dbReference type="PIRSF" id="PIRSF039085">
    <property type="entry name" value="ABC_ATPase_HisP"/>
    <property type="match status" value="1"/>
</dbReference>
<dbReference type="EMBL" id="VNJK01000001">
    <property type="protein sequence ID" value="TVX92486.1"/>
    <property type="molecule type" value="Genomic_DNA"/>
</dbReference>
<dbReference type="RefSeq" id="WP_144987995.1">
    <property type="nucleotide sequence ID" value="NZ_VNJK01000001.1"/>
</dbReference>
<keyword evidence="5 8" id="KW-0067">ATP-binding</keyword>
<evidence type="ECO:0000256" key="5">
    <source>
        <dbReference type="ARBA" id="ARBA00022840"/>
    </source>
</evidence>